<dbReference type="Pfam" id="PF00440">
    <property type="entry name" value="TetR_N"/>
    <property type="match status" value="1"/>
</dbReference>
<comment type="caution">
    <text evidence="4">The sequence shown here is derived from an EMBL/GenBank/DDBJ whole genome shotgun (WGS) entry which is preliminary data.</text>
</comment>
<accession>A0ABW2RRJ9</accession>
<dbReference type="PRINTS" id="PR00455">
    <property type="entry name" value="HTHTETR"/>
</dbReference>
<dbReference type="SUPFAM" id="SSF46689">
    <property type="entry name" value="Homeodomain-like"/>
    <property type="match status" value="1"/>
</dbReference>
<evidence type="ECO:0000256" key="2">
    <source>
        <dbReference type="PROSITE-ProRule" id="PRU00335"/>
    </source>
</evidence>
<reference evidence="5" key="1">
    <citation type="journal article" date="2019" name="Int. J. Syst. Evol. Microbiol.">
        <title>The Global Catalogue of Microorganisms (GCM) 10K type strain sequencing project: providing services to taxonomists for standard genome sequencing and annotation.</title>
        <authorList>
            <consortium name="The Broad Institute Genomics Platform"/>
            <consortium name="The Broad Institute Genome Sequencing Center for Infectious Disease"/>
            <person name="Wu L."/>
            <person name="Ma J."/>
        </authorList>
    </citation>
    <scope>NUCLEOTIDE SEQUENCE [LARGE SCALE GENOMIC DNA]</scope>
    <source>
        <strain evidence="5">ICMP 19430</strain>
    </source>
</reference>
<dbReference type="EMBL" id="JBHTCS010000001">
    <property type="protein sequence ID" value="MFC7446409.1"/>
    <property type="molecule type" value="Genomic_DNA"/>
</dbReference>
<dbReference type="Proteomes" id="UP001596484">
    <property type="component" value="Unassembled WGS sequence"/>
</dbReference>
<evidence type="ECO:0000313" key="4">
    <source>
        <dbReference type="EMBL" id="MFC7446409.1"/>
    </source>
</evidence>
<dbReference type="InterPro" id="IPR001647">
    <property type="entry name" value="HTH_TetR"/>
</dbReference>
<evidence type="ECO:0000259" key="3">
    <source>
        <dbReference type="PROSITE" id="PS50977"/>
    </source>
</evidence>
<dbReference type="RefSeq" id="WP_378400542.1">
    <property type="nucleotide sequence ID" value="NZ_JBHTCS010000001.1"/>
</dbReference>
<sequence length="215" mass="23649">MARVTTSARRPYAPRVPAEQRREQLLDAALDLINAGGVAAVSVDSVAKAVGVTRPVVYGQFDDADHILRALLEREGERALAQIVASLPDDLSGTDPVETFTLAARGFFAAVVECPSRWQSILLPVDGGAPEPVRRFKDRTEELILARFAEITRWYLAGREGAAEVDVDLLVRFLLGGLQEGGRQLLRDPDVNTPERLTDFARFLVETLLLRYPLA</sequence>
<proteinExistence type="predicted"/>
<protein>
    <submittedName>
        <fullName evidence="4">TetR/AcrR family transcriptional regulator</fullName>
    </submittedName>
</protein>
<organism evidence="4 5">
    <name type="scientific">Rhodococcus daqingensis</name>
    <dbReference type="NCBI Taxonomy" id="2479363"/>
    <lineage>
        <taxon>Bacteria</taxon>
        <taxon>Bacillati</taxon>
        <taxon>Actinomycetota</taxon>
        <taxon>Actinomycetes</taxon>
        <taxon>Mycobacteriales</taxon>
        <taxon>Nocardiaceae</taxon>
        <taxon>Rhodococcus</taxon>
    </lineage>
</organism>
<dbReference type="PANTHER" id="PTHR30055">
    <property type="entry name" value="HTH-TYPE TRANSCRIPTIONAL REGULATOR RUTR"/>
    <property type="match status" value="1"/>
</dbReference>
<keyword evidence="5" id="KW-1185">Reference proteome</keyword>
<evidence type="ECO:0000313" key="5">
    <source>
        <dbReference type="Proteomes" id="UP001596484"/>
    </source>
</evidence>
<gene>
    <name evidence="4" type="ORF">ACFQS9_00745</name>
</gene>
<evidence type="ECO:0000256" key="1">
    <source>
        <dbReference type="ARBA" id="ARBA00023125"/>
    </source>
</evidence>
<name>A0ABW2RRJ9_9NOCA</name>
<feature type="domain" description="HTH tetR-type" evidence="3">
    <location>
        <begin position="19"/>
        <end position="79"/>
    </location>
</feature>
<dbReference type="InterPro" id="IPR050109">
    <property type="entry name" value="HTH-type_TetR-like_transc_reg"/>
</dbReference>
<feature type="DNA-binding region" description="H-T-H motif" evidence="2">
    <location>
        <begin position="42"/>
        <end position="61"/>
    </location>
</feature>
<dbReference type="PANTHER" id="PTHR30055:SF223">
    <property type="entry name" value="HTH-TYPE TRANSCRIPTIONAL REGULATOR UIDR"/>
    <property type="match status" value="1"/>
</dbReference>
<dbReference type="PROSITE" id="PS50977">
    <property type="entry name" value="HTH_TETR_2"/>
    <property type="match status" value="1"/>
</dbReference>
<keyword evidence="1 2" id="KW-0238">DNA-binding</keyword>
<dbReference type="InterPro" id="IPR009057">
    <property type="entry name" value="Homeodomain-like_sf"/>
</dbReference>
<dbReference type="Gene3D" id="1.10.357.10">
    <property type="entry name" value="Tetracycline Repressor, domain 2"/>
    <property type="match status" value="1"/>
</dbReference>